<feature type="binding site" evidence="10">
    <location>
        <position position="266"/>
    </location>
    <ligand>
        <name>Zn(2+)</name>
        <dbReference type="ChEBI" id="CHEBI:29105"/>
    </ligand>
</feature>
<dbReference type="GO" id="GO:0005525">
    <property type="term" value="F:GTP binding"/>
    <property type="evidence" value="ECO:0007669"/>
    <property type="project" value="UniProtKB-UniRule"/>
</dbReference>
<dbReference type="SUPFAM" id="SSF50249">
    <property type="entry name" value="Nucleic acid-binding proteins"/>
    <property type="match status" value="1"/>
</dbReference>
<dbReference type="InterPro" id="IPR027417">
    <property type="entry name" value="P-loop_NTPase"/>
</dbReference>
<accession>S9ZNS3</accession>
<dbReference type="GO" id="GO:0019843">
    <property type="term" value="F:rRNA binding"/>
    <property type="evidence" value="ECO:0007669"/>
    <property type="project" value="UniProtKB-KW"/>
</dbReference>
<feature type="binding site" evidence="10">
    <location>
        <position position="279"/>
    </location>
    <ligand>
        <name>Zn(2+)</name>
        <dbReference type="ChEBI" id="CHEBI:29105"/>
    </ligand>
</feature>
<keyword evidence="4 10" id="KW-0699">rRNA-binding</keyword>
<dbReference type="InterPro" id="IPR004881">
    <property type="entry name" value="Ribosome_biogen_GTPase_RsgA"/>
</dbReference>
<dbReference type="EC" id="3.6.1.-" evidence="10"/>
<dbReference type="AlphaFoldDB" id="S9ZNS3"/>
<dbReference type="GO" id="GO:0042274">
    <property type="term" value="P:ribosomal small subunit biogenesis"/>
    <property type="evidence" value="ECO:0007669"/>
    <property type="project" value="UniProtKB-UniRule"/>
</dbReference>
<keyword evidence="6 10" id="KW-0378">Hydrolase</keyword>
<keyword evidence="7 10" id="KW-0862">Zinc</keyword>
<evidence type="ECO:0000259" key="12">
    <source>
        <dbReference type="PROSITE" id="PS51721"/>
    </source>
</evidence>
<dbReference type="CDD" id="cd01854">
    <property type="entry name" value="YjeQ_EngC"/>
    <property type="match status" value="1"/>
</dbReference>
<dbReference type="InterPro" id="IPR030378">
    <property type="entry name" value="G_CP_dom"/>
</dbReference>
<sequence>MSPNKQRNKATGGEAIDGLIIAAFGRHYEVATAAGRLRCYTRGKKSSFACGDHVRVTPGGDDQGVIDALKPRRSLLRRSDAFREKLIAANLSHILIVVATEPGFSDLLVSRCIAAAESQDITPIIILNKADLVDRLAFSRAQLAPFRALGYEVIEASALHGAAGLLERLSSLHAIFVGQSGMGKSTLINALIPEANAATREISAALDSGKHTTTFARLYALDGQMPDDARGWIIDSPGLQVFGLAHLGPDELAECFIEFRPLLGRCRFRDCRHEEEPGCALLEALADGRVHPRRFEHYRSIRAEIAEAKRLNPGW</sequence>
<reference evidence="13 14" key="1">
    <citation type="submission" date="2013-06" db="EMBL/GenBank/DDBJ databases">
        <title>Draft genome sequence of Thauera terpenica.</title>
        <authorList>
            <person name="Liu B."/>
            <person name="Frostegard A.H."/>
            <person name="Shapleigh J.P."/>
        </authorList>
    </citation>
    <scope>NUCLEOTIDE SEQUENCE [LARGE SCALE GENOMIC DNA]</scope>
    <source>
        <strain evidence="13 14">58Eu</strain>
    </source>
</reference>
<dbReference type="EMBL" id="ATJV01000060">
    <property type="protein sequence ID" value="EPZ15142.1"/>
    <property type="molecule type" value="Genomic_DNA"/>
</dbReference>
<dbReference type="NCBIfam" id="TIGR00157">
    <property type="entry name" value="ribosome small subunit-dependent GTPase A"/>
    <property type="match status" value="1"/>
</dbReference>
<evidence type="ECO:0000256" key="1">
    <source>
        <dbReference type="ARBA" id="ARBA00022490"/>
    </source>
</evidence>
<evidence type="ECO:0000256" key="5">
    <source>
        <dbReference type="ARBA" id="ARBA00022741"/>
    </source>
</evidence>
<dbReference type="PATRIC" id="fig|1348657.5.peg.2374"/>
<dbReference type="Gene3D" id="2.40.50.140">
    <property type="entry name" value="Nucleic acid-binding proteins"/>
    <property type="match status" value="1"/>
</dbReference>
<evidence type="ECO:0000256" key="4">
    <source>
        <dbReference type="ARBA" id="ARBA00022730"/>
    </source>
</evidence>
<dbReference type="PROSITE" id="PS50936">
    <property type="entry name" value="ENGC_GTPASE"/>
    <property type="match status" value="1"/>
</dbReference>
<dbReference type="GO" id="GO:0005737">
    <property type="term" value="C:cytoplasm"/>
    <property type="evidence" value="ECO:0007669"/>
    <property type="project" value="UniProtKB-SubCell"/>
</dbReference>
<comment type="function">
    <text evidence="10">One of several proteins that assist in the late maturation steps of the functional core of the 30S ribosomal subunit. Helps release RbfA from mature subunits. May play a role in the assembly of ribosomal proteins into the subunit. Circularly permuted GTPase that catalyzes slow GTP hydrolysis, GTPase activity is stimulated by the 30S ribosomal subunit.</text>
</comment>
<comment type="subcellular location">
    <subcellularLocation>
        <location evidence="10">Cytoplasm</location>
    </subcellularLocation>
</comment>
<protein>
    <recommendedName>
        <fullName evidence="10">Small ribosomal subunit biogenesis GTPase RsgA</fullName>
        <ecNumber evidence="10">3.6.1.-</ecNumber>
    </recommendedName>
</protein>
<dbReference type="InterPro" id="IPR012340">
    <property type="entry name" value="NA-bd_OB-fold"/>
</dbReference>
<dbReference type="STRING" id="1348657.M622_16440"/>
<dbReference type="Gene3D" id="1.10.40.50">
    <property type="entry name" value="Probable gtpase engc, domain 3"/>
    <property type="match status" value="1"/>
</dbReference>
<dbReference type="PANTHER" id="PTHR32120">
    <property type="entry name" value="SMALL RIBOSOMAL SUBUNIT BIOGENESIS GTPASE RSGA"/>
    <property type="match status" value="1"/>
</dbReference>
<comment type="similarity">
    <text evidence="10">Belongs to the TRAFAC class YlqF/YawG GTPase family. RsgA subfamily.</text>
</comment>
<dbReference type="SUPFAM" id="SSF52540">
    <property type="entry name" value="P-loop containing nucleoside triphosphate hydrolases"/>
    <property type="match status" value="1"/>
</dbReference>
<evidence type="ECO:0000256" key="2">
    <source>
        <dbReference type="ARBA" id="ARBA00022517"/>
    </source>
</evidence>
<comment type="caution">
    <text evidence="13">The sequence shown here is derived from an EMBL/GenBank/DDBJ whole genome shotgun (WGS) entry which is preliminary data.</text>
</comment>
<feature type="binding site" evidence="10">
    <location>
        <position position="273"/>
    </location>
    <ligand>
        <name>Zn(2+)</name>
        <dbReference type="ChEBI" id="CHEBI:29105"/>
    </ligand>
</feature>
<feature type="binding site" evidence="10">
    <location>
        <begin position="178"/>
        <end position="186"/>
    </location>
    <ligand>
        <name>GTP</name>
        <dbReference type="ChEBI" id="CHEBI:37565"/>
    </ligand>
</feature>
<dbReference type="Gene3D" id="3.40.50.300">
    <property type="entry name" value="P-loop containing nucleotide triphosphate hydrolases"/>
    <property type="match status" value="1"/>
</dbReference>
<evidence type="ECO:0000313" key="14">
    <source>
        <dbReference type="Proteomes" id="UP000015455"/>
    </source>
</evidence>
<evidence type="ECO:0000259" key="11">
    <source>
        <dbReference type="PROSITE" id="PS50936"/>
    </source>
</evidence>
<evidence type="ECO:0000256" key="6">
    <source>
        <dbReference type="ARBA" id="ARBA00022801"/>
    </source>
</evidence>
<evidence type="ECO:0000313" key="13">
    <source>
        <dbReference type="EMBL" id="EPZ15142.1"/>
    </source>
</evidence>
<dbReference type="Proteomes" id="UP000015455">
    <property type="component" value="Unassembled WGS sequence"/>
</dbReference>
<feature type="binding site" evidence="10">
    <location>
        <position position="271"/>
    </location>
    <ligand>
        <name>Zn(2+)</name>
        <dbReference type="ChEBI" id="CHEBI:29105"/>
    </ligand>
</feature>
<dbReference type="Pfam" id="PF03193">
    <property type="entry name" value="RsgA_GTPase"/>
    <property type="match status" value="1"/>
</dbReference>
<evidence type="ECO:0000256" key="10">
    <source>
        <dbReference type="HAMAP-Rule" id="MF_01820"/>
    </source>
</evidence>
<evidence type="ECO:0000256" key="8">
    <source>
        <dbReference type="ARBA" id="ARBA00022884"/>
    </source>
</evidence>
<keyword evidence="3 10" id="KW-0479">Metal-binding</keyword>
<gene>
    <name evidence="10" type="primary">rsgA</name>
    <name evidence="13" type="ORF">M622_16440</name>
</gene>
<feature type="domain" description="EngC GTPase" evidence="11">
    <location>
        <begin position="89"/>
        <end position="240"/>
    </location>
</feature>
<keyword evidence="14" id="KW-1185">Reference proteome</keyword>
<comment type="cofactor">
    <cofactor evidence="10">
        <name>Zn(2+)</name>
        <dbReference type="ChEBI" id="CHEBI:29105"/>
    </cofactor>
    <text evidence="10">Binds 1 zinc ion per subunit.</text>
</comment>
<dbReference type="CDD" id="cd04466">
    <property type="entry name" value="S1_YloQ_GTPase"/>
    <property type="match status" value="1"/>
</dbReference>
<keyword evidence="8 10" id="KW-0694">RNA-binding</keyword>
<dbReference type="InterPro" id="IPR010914">
    <property type="entry name" value="RsgA_GTPase_dom"/>
</dbReference>
<dbReference type="PANTHER" id="PTHR32120:SF11">
    <property type="entry name" value="SMALL RIBOSOMAL SUBUNIT BIOGENESIS GTPASE RSGA 1, MITOCHONDRIAL-RELATED"/>
    <property type="match status" value="1"/>
</dbReference>
<evidence type="ECO:0000256" key="3">
    <source>
        <dbReference type="ARBA" id="ARBA00022723"/>
    </source>
</evidence>
<evidence type="ECO:0000256" key="9">
    <source>
        <dbReference type="ARBA" id="ARBA00023134"/>
    </source>
</evidence>
<dbReference type="GO" id="GO:0003924">
    <property type="term" value="F:GTPase activity"/>
    <property type="evidence" value="ECO:0007669"/>
    <property type="project" value="UniProtKB-UniRule"/>
</dbReference>
<dbReference type="HAMAP" id="MF_01820">
    <property type="entry name" value="GTPase_RsgA"/>
    <property type="match status" value="1"/>
</dbReference>
<proteinExistence type="inferred from homology"/>
<name>S9ZNS3_9RHOO</name>
<comment type="subunit">
    <text evidence="10">Monomer. Associates with 30S ribosomal subunit, binds 16S rRNA.</text>
</comment>
<keyword evidence="1 10" id="KW-0963">Cytoplasm</keyword>
<evidence type="ECO:0000256" key="7">
    <source>
        <dbReference type="ARBA" id="ARBA00022833"/>
    </source>
</evidence>
<dbReference type="GO" id="GO:0046872">
    <property type="term" value="F:metal ion binding"/>
    <property type="evidence" value="ECO:0007669"/>
    <property type="project" value="UniProtKB-KW"/>
</dbReference>
<dbReference type="eggNOG" id="COG1162">
    <property type="taxonomic scope" value="Bacteria"/>
</dbReference>
<keyword evidence="2 10" id="KW-0690">Ribosome biogenesis</keyword>
<dbReference type="PROSITE" id="PS51721">
    <property type="entry name" value="G_CP"/>
    <property type="match status" value="1"/>
</dbReference>
<feature type="binding site" evidence="10">
    <location>
        <begin position="128"/>
        <end position="131"/>
    </location>
    <ligand>
        <name>GTP</name>
        <dbReference type="ChEBI" id="CHEBI:37565"/>
    </ligand>
</feature>
<keyword evidence="9 10" id="KW-0342">GTP-binding</keyword>
<feature type="domain" description="CP-type G" evidence="12">
    <location>
        <begin position="79"/>
        <end position="242"/>
    </location>
</feature>
<keyword evidence="5 10" id="KW-0547">Nucleotide-binding</keyword>
<organism evidence="13 14">
    <name type="scientific">Thauera terpenica 58Eu</name>
    <dbReference type="NCBI Taxonomy" id="1348657"/>
    <lineage>
        <taxon>Bacteria</taxon>
        <taxon>Pseudomonadati</taxon>
        <taxon>Pseudomonadota</taxon>
        <taxon>Betaproteobacteria</taxon>
        <taxon>Rhodocyclales</taxon>
        <taxon>Zoogloeaceae</taxon>
        <taxon>Thauera</taxon>
    </lineage>
</organism>
<dbReference type="InterPro" id="IPR031944">
    <property type="entry name" value="RsgA_N"/>
</dbReference>